<reference evidence="8 9" key="1">
    <citation type="submission" date="2019-03" db="EMBL/GenBank/DDBJ databases">
        <title>Sequencing the genomes of 1000 actinobacteria strains.</title>
        <authorList>
            <person name="Klenk H.-P."/>
        </authorList>
    </citation>
    <scope>NUCLEOTIDE SEQUENCE [LARGE SCALE GENOMIC DNA]</scope>
    <source>
        <strain evidence="8 9">DSM 44969</strain>
    </source>
</reference>
<dbReference type="InterPro" id="IPR000871">
    <property type="entry name" value="Beta-lactam_class-A"/>
</dbReference>
<keyword evidence="4 5" id="KW-0046">Antibiotic resistance</keyword>
<evidence type="ECO:0000256" key="1">
    <source>
        <dbReference type="ARBA" id="ARBA00009009"/>
    </source>
</evidence>
<dbReference type="NCBIfam" id="NF033103">
    <property type="entry name" value="bla_class_A"/>
    <property type="match status" value="1"/>
</dbReference>
<dbReference type="SUPFAM" id="SSF56601">
    <property type="entry name" value="beta-lactamase/transpeptidase-like"/>
    <property type="match status" value="1"/>
</dbReference>
<dbReference type="PRINTS" id="PR00118">
    <property type="entry name" value="BLACTAMASEA"/>
</dbReference>
<dbReference type="GO" id="GO:0030655">
    <property type="term" value="P:beta-lactam antibiotic catabolic process"/>
    <property type="evidence" value="ECO:0007669"/>
    <property type="project" value="InterPro"/>
</dbReference>
<name>A0A4V2PIW8_PSEEN</name>
<dbReference type="GO" id="GO:0008800">
    <property type="term" value="F:beta-lactamase activity"/>
    <property type="evidence" value="ECO:0007669"/>
    <property type="project" value="UniProtKB-UniRule"/>
</dbReference>
<evidence type="ECO:0000313" key="9">
    <source>
        <dbReference type="Proteomes" id="UP000295560"/>
    </source>
</evidence>
<organism evidence="8 9">
    <name type="scientific">Pseudonocardia endophytica</name>
    <dbReference type="NCBI Taxonomy" id="401976"/>
    <lineage>
        <taxon>Bacteria</taxon>
        <taxon>Bacillati</taxon>
        <taxon>Actinomycetota</taxon>
        <taxon>Actinomycetes</taxon>
        <taxon>Pseudonocardiales</taxon>
        <taxon>Pseudonocardiaceae</taxon>
        <taxon>Pseudonocardia</taxon>
    </lineage>
</organism>
<dbReference type="Proteomes" id="UP000295560">
    <property type="component" value="Unassembled WGS sequence"/>
</dbReference>
<keyword evidence="9" id="KW-1185">Reference proteome</keyword>
<protein>
    <recommendedName>
        <fullName evidence="2 5">Beta-lactamase</fullName>
        <ecNumber evidence="2 5">3.5.2.6</ecNumber>
    </recommendedName>
</protein>
<proteinExistence type="inferred from homology"/>
<evidence type="ECO:0000256" key="5">
    <source>
        <dbReference type="RuleBase" id="RU361140"/>
    </source>
</evidence>
<dbReference type="Pfam" id="PF13354">
    <property type="entry name" value="Beta-lactamase2"/>
    <property type="match status" value="1"/>
</dbReference>
<dbReference type="InterPro" id="IPR045155">
    <property type="entry name" value="Beta-lactam_cat"/>
</dbReference>
<evidence type="ECO:0000256" key="2">
    <source>
        <dbReference type="ARBA" id="ARBA00012865"/>
    </source>
</evidence>
<dbReference type="Gene3D" id="3.40.710.10">
    <property type="entry name" value="DD-peptidase/beta-lactamase superfamily"/>
    <property type="match status" value="1"/>
</dbReference>
<evidence type="ECO:0000259" key="7">
    <source>
        <dbReference type="Pfam" id="PF13354"/>
    </source>
</evidence>
<comment type="catalytic activity">
    <reaction evidence="5">
        <text>a beta-lactam + H2O = a substituted beta-amino acid</text>
        <dbReference type="Rhea" id="RHEA:20401"/>
        <dbReference type="ChEBI" id="CHEBI:15377"/>
        <dbReference type="ChEBI" id="CHEBI:35627"/>
        <dbReference type="ChEBI" id="CHEBI:140347"/>
        <dbReference type="EC" id="3.5.2.6"/>
    </reaction>
</comment>
<dbReference type="AlphaFoldDB" id="A0A4V2PIW8"/>
<keyword evidence="3 5" id="KW-0378">Hydrolase</keyword>
<comment type="caution">
    <text evidence="8">The sequence shown here is derived from an EMBL/GenBank/DDBJ whole genome shotgun (WGS) entry which is preliminary data.</text>
</comment>
<dbReference type="InterPro" id="IPR023650">
    <property type="entry name" value="Beta-lactam_class-A_AS"/>
</dbReference>
<dbReference type="GO" id="GO:0046677">
    <property type="term" value="P:response to antibiotic"/>
    <property type="evidence" value="ECO:0007669"/>
    <property type="project" value="UniProtKB-UniRule"/>
</dbReference>
<evidence type="ECO:0000256" key="6">
    <source>
        <dbReference type="SAM" id="MobiDB-lite"/>
    </source>
</evidence>
<evidence type="ECO:0000256" key="4">
    <source>
        <dbReference type="ARBA" id="ARBA00023251"/>
    </source>
</evidence>
<feature type="region of interest" description="Disordered" evidence="6">
    <location>
        <begin position="265"/>
        <end position="284"/>
    </location>
</feature>
<dbReference type="EC" id="3.5.2.6" evidence="2 5"/>
<comment type="similarity">
    <text evidence="1 5">Belongs to the class-A beta-lactamase family.</text>
</comment>
<gene>
    <name evidence="8" type="ORF">EV378_2025</name>
</gene>
<dbReference type="PROSITE" id="PS00146">
    <property type="entry name" value="BETA_LACTAMASE_A"/>
    <property type="match status" value="1"/>
</dbReference>
<dbReference type="EMBL" id="SMFZ01000001">
    <property type="protein sequence ID" value="TCK26196.1"/>
    <property type="molecule type" value="Genomic_DNA"/>
</dbReference>
<dbReference type="InterPro" id="IPR012338">
    <property type="entry name" value="Beta-lactam/transpept-like"/>
</dbReference>
<evidence type="ECO:0000313" key="8">
    <source>
        <dbReference type="EMBL" id="TCK26196.1"/>
    </source>
</evidence>
<dbReference type="PANTHER" id="PTHR35333:SF3">
    <property type="entry name" value="BETA-LACTAMASE-TYPE TRANSPEPTIDASE FOLD CONTAINING PROTEIN"/>
    <property type="match status" value="1"/>
</dbReference>
<sequence length="325" mass="33219">MAADAVVAPSPVPDATFCAPAHACAAPPVQGGLVIIRRRTVLLAGLGAALVGCSSPPVPSTPPPDPAELAGIESRFGGRLGLYALDTGTGRAVGHRADERFLMCSTTKVPLIALVLRRSVEDTGLLDRRIRWTRDDLLEYAPVTTPNLATGMTVAELCAAAVTVSDNTAANLLFAQVGGPQAVTAFVRGLGDPLSRFDRVEPALNDTAPGDGRDTTTPARFAETLRLLTLGDALPPPQRDRLVGWMDAATTGAAQIRAGVPAGWRVGDKTGSGNRGESNDVGVVSAPGRAPIVVTVFTAPSDPDSTAGKPTIAAATRAALAALGG</sequence>
<evidence type="ECO:0000256" key="3">
    <source>
        <dbReference type="ARBA" id="ARBA00022801"/>
    </source>
</evidence>
<feature type="domain" description="Beta-lactamase class A catalytic" evidence="7">
    <location>
        <begin position="81"/>
        <end position="298"/>
    </location>
</feature>
<accession>A0A4V2PIW8</accession>
<dbReference type="PANTHER" id="PTHR35333">
    <property type="entry name" value="BETA-LACTAMASE"/>
    <property type="match status" value="1"/>
</dbReference>